<evidence type="ECO:0000313" key="15">
    <source>
        <dbReference type="EMBL" id="GIG46106.1"/>
    </source>
</evidence>
<comment type="subcellular location">
    <subcellularLocation>
        <location evidence="2">Membrane</location>
        <topology evidence="2">Multi-pass membrane protein</topology>
    </subcellularLocation>
</comment>
<dbReference type="SUPFAM" id="SSF63380">
    <property type="entry name" value="Riboflavin synthase domain-like"/>
    <property type="match status" value="1"/>
</dbReference>
<feature type="domain" description="FAD-binding FR-type" evidence="14">
    <location>
        <begin position="235"/>
        <end position="335"/>
    </location>
</feature>
<keyword evidence="4 13" id="KW-0812">Transmembrane</keyword>
<evidence type="ECO:0000256" key="13">
    <source>
        <dbReference type="SAM" id="Phobius"/>
    </source>
</evidence>
<evidence type="ECO:0000256" key="3">
    <source>
        <dbReference type="ARBA" id="ARBA00022630"/>
    </source>
</evidence>
<keyword evidence="3" id="KW-0285">Flavoprotein</keyword>
<sequence>MTASRQQRPAGSLAAPAARPVEHNSAGRFLLRTLFWGGFALALLPWWLGTKAGTIDTTAEIFQSAGRVTGLIAGYLLLVQVILMSRLATLERWIGARHLGLWHRELGGSVLITILAHASLITVGYAYADRVGFVSEVGTILTEYEDMVTAFLAAGMLVCIGLLSIRGLRRALPYELWYFLHLTAYLALLLGFAHQFSNGQELFKPGLGRTLWIGFYAVMICAVVWGRIVAPLTMNLRHRLRVADVVAEGPDMVSIYITGNRLHDLDAQAGQFFRWRFLSRGLWWQAHPFSLSAAPNGRWLRLTVKTVGSHTSALRDLRPDVRIFVEGPWGDFTASRRVKSRTVLIAAGSGIGPIRALLEELPPGAVLIYRASAVHDLHLRDELEHLAELRHATLWFVVGDRRDPGPRRLFTPTGMRELVPDITERDIYLCGPDGLVTQSLQVLRRLRVPRRQIHLDPFEF</sequence>
<feature type="transmembrane region" description="Helical" evidence="13">
    <location>
        <begin position="147"/>
        <end position="165"/>
    </location>
</feature>
<keyword evidence="5" id="KW-0001">2Fe-2S</keyword>
<evidence type="ECO:0000256" key="11">
    <source>
        <dbReference type="ARBA" id="ARBA00023014"/>
    </source>
</evidence>
<evidence type="ECO:0000256" key="5">
    <source>
        <dbReference type="ARBA" id="ARBA00022714"/>
    </source>
</evidence>
<dbReference type="InterPro" id="IPR013130">
    <property type="entry name" value="Fe3_Rdtase_TM_dom"/>
</dbReference>
<dbReference type="AlphaFoldDB" id="A0A919UBX1"/>
<dbReference type="Pfam" id="PF00175">
    <property type="entry name" value="NAD_binding_1"/>
    <property type="match status" value="1"/>
</dbReference>
<feature type="transmembrane region" description="Helical" evidence="13">
    <location>
        <begin position="177"/>
        <end position="197"/>
    </location>
</feature>
<evidence type="ECO:0000256" key="7">
    <source>
        <dbReference type="ARBA" id="ARBA00022827"/>
    </source>
</evidence>
<evidence type="ECO:0000256" key="1">
    <source>
        <dbReference type="ARBA" id="ARBA00001974"/>
    </source>
</evidence>
<evidence type="ECO:0000256" key="9">
    <source>
        <dbReference type="ARBA" id="ARBA00023002"/>
    </source>
</evidence>
<dbReference type="Pfam" id="PF08022">
    <property type="entry name" value="FAD_binding_8"/>
    <property type="match status" value="1"/>
</dbReference>
<dbReference type="GO" id="GO:0046872">
    <property type="term" value="F:metal ion binding"/>
    <property type="evidence" value="ECO:0007669"/>
    <property type="project" value="UniProtKB-KW"/>
</dbReference>
<comment type="cofactor">
    <cofactor evidence="1">
        <name>FAD</name>
        <dbReference type="ChEBI" id="CHEBI:57692"/>
    </cofactor>
</comment>
<proteinExistence type="predicted"/>
<dbReference type="PROSITE" id="PS51384">
    <property type="entry name" value="FAD_FR"/>
    <property type="match status" value="1"/>
</dbReference>
<comment type="caution">
    <text evidence="15">The sequence shown here is derived from an EMBL/GenBank/DDBJ whole genome shotgun (WGS) entry which is preliminary data.</text>
</comment>
<dbReference type="GO" id="GO:0016020">
    <property type="term" value="C:membrane"/>
    <property type="evidence" value="ECO:0007669"/>
    <property type="project" value="UniProtKB-SubCell"/>
</dbReference>
<evidence type="ECO:0000256" key="6">
    <source>
        <dbReference type="ARBA" id="ARBA00022723"/>
    </source>
</evidence>
<dbReference type="InterPro" id="IPR017927">
    <property type="entry name" value="FAD-bd_FR_type"/>
</dbReference>
<keyword evidence="7" id="KW-0274">FAD</keyword>
<dbReference type="PRINTS" id="PR00410">
    <property type="entry name" value="PHEHYDRXLASE"/>
</dbReference>
<dbReference type="Gene3D" id="2.40.30.10">
    <property type="entry name" value="Translation factors"/>
    <property type="match status" value="1"/>
</dbReference>
<accession>A0A919UBX1</accession>
<keyword evidence="11" id="KW-0411">Iron-sulfur</keyword>
<dbReference type="Gene3D" id="3.40.50.80">
    <property type="entry name" value="Nucleotide-binding domain of ferredoxin-NADP reductase (FNR) module"/>
    <property type="match status" value="1"/>
</dbReference>
<evidence type="ECO:0000256" key="4">
    <source>
        <dbReference type="ARBA" id="ARBA00022692"/>
    </source>
</evidence>
<dbReference type="PANTHER" id="PTHR47354:SF8">
    <property type="entry name" value="1,2-PHENYLACETYL-COA EPOXIDASE, SUBUNIT E"/>
    <property type="match status" value="1"/>
</dbReference>
<evidence type="ECO:0000256" key="10">
    <source>
        <dbReference type="ARBA" id="ARBA00023004"/>
    </source>
</evidence>
<feature type="transmembrane region" description="Helical" evidence="13">
    <location>
        <begin position="68"/>
        <end position="85"/>
    </location>
</feature>
<dbReference type="Pfam" id="PF01794">
    <property type="entry name" value="Ferric_reduct"/>
    <property type="match status" value="1"/>
</dbReference>
<dbReference type="InterPro" id="IPR039261">
    <property type="entry name" value="FNR_nucleotide-bd"/>
</dbReference>
<evidence type="ECO:0000256" key="2">
    <source>
        <dbReference type="ARBA" id="ARBA00004141"/>
    </source>
</evidence>
<evidence type="ECO:0000259" key="14">
    <source>
        <dbReference type="PROSITE" id="PS51384"/>
    </source>
</evidence>
<evidence type="ECO:0000256" key="12">
    <source>
        <dbReference type="ARBA" id="ARBA00023136"/>
    </source>
</evidence>
<keyword evidence="10" id="KW-0408">Iron</keyword>
<dbReference type="SUPFAM" id="SSF52343">
    <property type="entry name" value="Ferredoxin reductase-like, C-terminal NADP-linked domain"/>
    <property type="match status" value="1"/>
</dbReference>
<feature type="transmembrane region" description="Helical" evidence="13">
    <location>
        <begin position="106"/>
        <end position="127"/>
    </location>
</feature>
<dbReference type="GO" id="GO:0051537">
    <property type="term" value="F:2 iron, 2 sulfur cluster binding"/>
    <property type="evidence" value="ECO:0007669"/>
    <property type="project" value="UniProtKB-KW"/>
</dbReference>
<evidence type="ECO:0000313" key="16">
    <source>
        <dbReference type="Proteomes" id="UP000660611"/>
    </source>
</evidence>
<dbReference type="GO" id="GO:0016491">
    <property type="term" value="F:oxidoreductase activity"/>
    <property type="evidence" value="ECO:0007669"/>
    <property type="project" value="UniProtKB-KW"/>
</dbReference>
<dbReference type="EMBL" id="BONQ01000061">
    <property type="protein sequence ID" value="GIG46106.1"/>
    <property type="molecule type" value="Genomic_DNA"/>
</dbReference>
<dbReference type="PANTHER" id="PTHR47354">
    <property type="entry name" value="NADH OXIDOREDUCTASE HCR"/>
    <property type="match status" value="1"/>
</dbReference>
<dbReference type="InterPro" id="IPR017938">
    <property type="entry name" value="Riboflavin_synthase-like_b-brl"/>
</dbReference>
<gene>
    <name evidence="15" type="ORF">Dsi01nite_041470</name>
</gene>
<reference evidence="15" key="1">
    <citation type="submission" date="2021-01" db="EMBL/GenBank/DDBJ databases">
        <title>Whole genome shotgun sequence of Dactylosporangium siamense NBRC 106093.</title>
        <authorList>
            <person name="Komaki H."/>
            <person name="Tamura T."/>
        </authorList>
    </citation>
    <scope>NUCLEOTIDE SEQUENCE</scope>
    <source>
        <strain evidence="15">NBRC 106093</strain>
    </source>
</reference>
<feature type="transmembrane region" description="Helical" evidence="13">
    <location>
        <begin position="209"/>
        <end position="230"/>
    </location>
</feature>
<keyword evidence="8 13" id="KW-1133">Transmembrane helix</keyword>
<dbReference type="InterPro" id="IPR013112">
    <property type="entry name" value="FAD-bd_8"/>
</dbReference>
<dbReference type="Proteomes" id="UP000660611">
    <property type="component" value="Unassembled WGS sequence"/>
</dbReference>
<keyword evidence="6" id="KW-0479">Metal-binding</keyword>
<dbReference type="GO" id="GO:0050660">
    <property type="term" value="F:flavin adenine dinucleotide binding"/>
    <property type="evidence" value="ECO:0007669"/>
    <property type="project" value="TreeGrafter"/>
</dbReference>
<feature type="transmembrane region" description="Helical" evidence="13">
    <location>
        <begin position="29"/>
        <end position="48"/>
    </location>
</feature>
<dbReference type="RefSeq" id="WP_239136050.1">
    <property type="nucleotide sequence ID" value="NZ_BAAAVW010000013.1"/>
</dbReference>
<protein>
    <submittedName>
        <fullName evidence="15">Ferric reductase</fullName>
    </submittedName>
</protein>
<keyword evidence="16" id="KW-1185">Reference proteome</keyword>
<keyword evidence="12 13" id="KW-0472">Membrane</keyword>
<dbReference type="InterPro" id="IPR001433">
    <property type="entry name" value="OxRdtase_FAD/NAD-bd"/>
</dbReference>
<name>A0A919UBX1_9ACTN</name>
<dbReference type="InterPro" id="IPR050415">
    <property type="entry name" value="MRET"/>
</dbReference>
<keyword evidence="9" id="KW-0560">Oxidoreductase</keyword>
<organism evidence="15 16">
    <name type="scientific">Dactylosporangium siamense</name>
    <dbReference type="NCBI Taxonomy" id="685454"/>
    <lineage>
        <taxon>Bacteria</taxon>
        <taxon>Bacillati</taxon>
        <taxon>Actinomycetota</taxon>
        <taxon>Actinomycetes</taxon>
        <taxon>Micromonosporales</taxon>
        <taxon>Micromonosporaceae</taxon>
        <taxon>Dactylosporangium</taxon>
    </lineage>
</organism>
<evidence type="ECO:0000256" key="8">
    <source>
        <dbReference type="ARBA" id="ARBA00022989"/>
    </source>
</evidence>